<evidence type="ECO:0000259" key="1">
    <source>
        <dbReference type="PROSITE" id="PS51186"/>
    </source>
</evidence>
<accession>A0A927RPH4</accession>
<reference evidence="2" key="1">
    <citation type="submission" date="2020-10" db="EMBL/GenBank/DDBJ databases">
        <title>Sequencing the genomes of 1000 actinobacteria strains.</title>
        <authorList>
            <person name="Klenk H.-P."/>
        </authorList>
    </citation>
    <scope>NUCLEOTIDE SEQUENCE</scope>
    <source>
        <strain evidence="2">DSM 45354</strain>
    </source>
</reference>
<feature type="domain" description="N-acetyltransferase" evidence="1">
    <location>
        <begin position="16"/>
        <end position="166"/>
    </location>
</feature>
<dbReference type="Gene3D" id="3.40.630.30">
    <property type="match status" value="1"/>
</dbReference>
<dbReference type="EMBL" id="JADBEM010000001">
    <property type="protein sequence ID" value="MBE1611148.1"/>
    <property type="molecule type" value="Genomic_DNA"/>
</dbReference>
<dbReference type="Proteomes" id="UP000638648">
    <property type="component" value="Unassembled WGS sequence"/>
</dbReference>
<dbReference type="PROSITE" id="PS51186">
    <property type="entry name" value="GNAT"/>
    <property type="match status" value="1"/>
</dbReference>
<dbReference type="InterPro" id="IPR051908">
    <property type="entry name" value="Ribosomal_N-acetyltransferase"/>
</dbReference>
<dbReference type="GO" id="GO:1990189">
    <property type="term" value="F:protein N-terminal-serine acetyltransferase activity"/>
    <property type="evidence" value="ECO:0007669"/>
    <property type="project" value="TreeGrafter"/>
</dbReference>
<dbReference type="GO" id="GO:0008999">
    <property type="term" value="F:protein-N-terminal-alanine acetyltransferase activity"/>
    <property type="evidence" value="ECO:0007669"/>
    <property type="project" value="TreeGrafter"/>
</dbReference>
<evidence type="ECO:0000313" key="3">
    <source>
        <dbReference type="Proteomes" id="UP000638648"/>
    </source>
</evidence>
<protein>
    <submittedName>
        <fullName evidence="2">RimJ/RimL family protein N-acetyltransferase</fullName>
    </submittedName>
</protein>
<dbReference type="SUPFAM" id="SSF55729">
    <property type="entry name" value="Acyl-CoA N-acyltransferases (Nat)"/>
    <property type="match status" value="1"/>
</dbReference>
<keyword evidence="3" id="KW-1185">Reference proteome</keyword>
<dbReference type="InterPro" id="IPR016181">
    <property type="entry name" value="Acyl_CoA_acyltransferase"/>
</dbReference>
<dbReference type="PANTHER" id="PTHR43441">
    <property type="entry name" value="RIBOSOMAL-PROTEIN-SERINE ACETYLTRANSFERASE"/>
    <property type="match status" value="1"/>
</dbReference>
<dbReference type="AlphaFoldDB" id="A0A927RPH4"/>
<gene>
    <name evidence="2" type="ORF">HEB94_007996</name>
</gene>
<dbReference type="GO" id="GO:0005737">
    <property type="term" value="C:cytoplasm"/>
    <property type="evidence" value="ECO:0007669"/>
    <property type="project" value="TreeGrafter"/>
</dbReference>
<comment type="caution">
    <text evidence="2">The sequence shown here is derived from an EMBL/GenBank/DDBJ whole genome shotgun (WGS) entry which is preliminary data.</text>
</comment>
<dbReference type="RefSeq" id="WP_192754404.1">
    <property type="nucleotide sequence ID" value="NZ_BAABJL010000042.1"/>
</dbReference>
<sequence length="181" mass="19523">MGETLTLRPWLDEDAAALVTAFAGVGMASQAGRPVHTEDDARQWMTGWDRAAEEGSGFAFAVERGGEVVGNVAVAAIERRHDTGWVSYWTTARARGQGVATMAAATMAEWAFGRLGLFRLELGHRGDNQVSCRVAAAAGFRFEGLERSKLRYGDVRYDVELHARLATDPRPPGGTGTVVEV</sequence>
<dbReference type="Pfam" id="PF13302">
    <property type="entry name" value="Acetyltransf_3"/>
    <property type="match status" value="1"/>
</dbReference>
<organism evidence="2 3">
    <name type="scientific">Actinopolymorpha pittospori</name>
    <dbReference type="NCBI Taxonomy" id="648752"/>
    <lineage>
        <taxon>Bacteria</taxon>
        <taxon>Bacillati</taxon>
        <taxon>Actinomycetota</taxon>
        <taxon>Actinomycetes</taxon>
        <taxon>Propionibacteriales</taxon>
        <taxon>Actinopolymorphaceae</taxon>
        <taxon>Actinopolymorpha</taxon>
    </lineage>
</organism>
<dbReference type="InterPro" id="IPR000182">
    <property type="entry name" value="GNAT_dom"/>
</dbReference>
<evidence type="ECO:0000313" key="2">
    <source>
        <dbReference type="EMBL" id="MBE1611148.1"/>
    </source>
</evidence>
<name>A0A927RPH4_9ACTN</name>
<dbReference type="PANTHER" id="PTHR43441:SF10">
    <property type="entry name" value="ACETYLTRANSFERASE"/>
    <property type="match status" value="1"/>
</dbReference>
<proteinExistence type="predicted"/>